<gene>
    <name evidence="1" type="ORF">KIN20_014308</name>
</gene>
<name>A0AAD5QN96_PARTN</name>
<evidence type="ECO:0000313" key="2">
    <source>
        <dbReference type="Proteomes" id="UP001196413"/>
    </source>
</evidence>
<accession>A0AAD5QN96</accession>
<protein>
    <submittedName>
        <fullName evidence="1">Uncharacterized protein</fullName>
    </submittedName>
</protein>
<dbReference type="EMBL" id="JAHQIW010002844">
    <property type="protein sequence ID" value="KAJ1356577.1"/>
    <property type="molecule type" value="Genomic_DNA"/>
</dbReference>
<organism evidence="1 2">
    <name type="scientific">Parelaphostrongylus tenuis</name>
    <name type="common">Meningeal worm</name>
    <dbReference type="NCBI Taxonomy" id="148309"/>
    <lineage>
        <taxon>Eukaryota</taxon>
        <taxon>Metazoa</taxon>
        <taxon>Ecdysozoa</taxon>
        <taxon>Nematoda</taxon>
        <taxon>Chromadorea</taxon>
        <taxon>Rhabditida</taxon>
        <taxon>Rhabditina</taxon>
        <taxon>Rhabditomorpha</taxon>
        <taxon>Strongyloidea</taxon>
        <taxon>Metastrongylidae</taxon>
        <taxon>Parelaphostrongylus</taxon>
    </lineage>
</organism>
<keyword evidence="2" id="KW-1185">Reference proteome</keyword>
<comment type="caution">
    <text evidence="1">The sequence shown here is derived from an EMBL/GenBank/DDBJ whole genome shotgun (WGS) entry which is preliminary data.</text>
</comment>
<dbReference type="AlphaFoldDB" id="A0AAD5QN96"/>
<dbReference type="Proteomes" id="UP001196413">
    <property type="component" value="Unassembled WGS sequence"/>
</dbReference>
<proteinExistence type="predicted"/>
<sequence>MGGVRTIELVGSKCYRKLIRSKDIWVVNQKKVVRNFGFLQLQYPSKSLYRSLSS</sequence>
<evidence type="ECO:0000313" key="1">
    <source>
        <dbReference type="EMBL" id="KAJ1356577.1"/>
    </source>
</evidence>
<reference evidence="1" key="1">
    <citation type="submission" date="2021-06" db="EMBL/GenBank/DDBJ databases">
        <title>Parelaphostrongylus tenuis whole genome reference sequence.</title>
        <authorList>
            <person name="Garwood T.J."/>
            <person name="Larsen P.A."/>
            <person name="Fountain-Jones N.M."/>
            <person name="Garbe J.R."/>
            <person name="Macchietto M.G."/>
            <person name="Kania S.A."/>
            <person name="Gerhold R.W."/>
            <person name="Richards J.E."/>
            <person name="Wolf T.M."/>
        </authorList>
    </citation>
    <scope>NUCLEOTIDE SEQUENCE</scope>
    <source>
        <strain evidence="1">MNPRO001-30</strain>
        <tissue evidence="1">Meninges</tissue>
    </source>
</reference>